<gene>
    <name evidence="1" type="ORF">SacxiDRAFT_3631</name>
</gene>
<reference evidence="1 2" key="1">
    <citation type="submission" date="2012-01" db="EMBL/GenBank/DDBJ databases">
        <title>Improved High-Quality Draft sequence of Saccharomonospora xinjiangensis XJ-54.</title>
        <authorList>
            <consortium name="US DOE Joint Genome Institute"/>
            <person name="Lucas S."/>
            <person name="Han J."/>
            <person name="Lapidus A."/>
            <person name="Cheng J.-F."/>
            <person name="Goodwin L."/>
            <person name="Pitluck S."/>
            <person name="Peters L."/>
            <person name="Mikhailova N."/>
            <person name="Teshima H."/>
            <person name="Detter J.C."/>
            <person name="Han C."/>
            <person name="Tapia R."/>
            <person name="Land M."/>
            <person name="Hauser L."/>
            <person name="Kyrpides N."/>
            <person name="Ivanova N."/>
            <person name="Pagani I."/>
            <person name="Brambilla E.-M."/>
            <person name="Klenk H.-P."/>
            <person name="Woyke T."/>
        </authorList>
    </citation>
    <scope>NUCLEOTIDE SEQUENCE [LARGE SCALE GENOMIC DNA]</scope>
    <source>
        <strain evidence="1 2">XJ-54</strain>
    </source>
</reference>
<sequence>MPGPPPGSQHTDPRGAIAHAVAALDELDTLPTAEHVERFETVHTALSVALSSIDKV</sequence>
<proteinExistence type="predicted"/>
<organism evidence="1 2">
    <name type="scientific">Saccharomonospora xinjiangensis XJ-54</name>
    <dbReference type="NCBI Taxonomy" id="882086"/>
    <lineage>
        <taxon>Bacteria</taxon>
        <taxon>Bacillati</taxon>
        <taxon>Actinomycetota</taxon>
        <taxon>Actinomycetes</taxon>
        <taxon>Pseudonocardiales</taxon>
        <taxon>Pseudonocardiaceae</taxon>
        <taxon>Saccharomonospora</taxon>
    </lineage>
</organism>
<dbReference type="STRING" id="882086.SacxiDRAFT_3631"/>
<evidence type="ECO:0000313" key="1">
    <source>
        <dbReference type="EMBL" id="EID55824.1"/>
    </source>
</evidence>
<name>I0V6S1_9PSEU</name>
<dbReference type="HOGENOM" id="CLU_204337_0_0_11"/>
<dbReference type="EMBL" id="JH636049">
    <property type="protein sequence ID" value="EID55824.1"/>
    <property type="molecule type" value="Genomic_DNA"/>
</dbReference>
<protein>
    <submittedName>
        <fullName evidence="1">Uncharacterized protein</fullName>
    </submittedName>
</protein>
<accession>I0V6S1</accession>
<dbReference type="AlphaFoldDB" id="I0V6S1"/>
<evidence type="ECO:0000313" key="2">
    <source>
        <dbReference type="Proteomes" id="UP000004691"/>
    </source>
</evidence>
<dbReference type="Proteomes" id="UP000004691">
    <property type="component" value="Unassembled WGS sequence"/>
</dbReference>
<keyword evidence="2" id="KW-1185">Reference proteome</keyword>